<gene>
    <name evidence="3" type="ORF">I4Q42_06720</name>
</gene>
<name>A0ABS0SXC4_9CAUL</name>
<dbReference type="Pfam" id="PF12969">
    <property type="entry name" value="DUF3857"/>
    <property type="match status" value="1"/>
</dbReference>
<keyword evidence="4" id="KW-1185">Reference proteome</keyword>
<dbReference type="Gene3D" id="3.10.620.30">
    <property type="match status" value="1"/>
</dbReference>
<evidence type="ECO:0000313" key="3">
    <source>
        <dbReference type="EMBL" id="MBI1683353.1"/>
    </source>
</evidence>
<comment type="caution">
    <text evidence="3">The sequence shown here is derived from an EMBL/GenBank/DDBJ whole genome shotgun (WGS) entry which is preliminary data.</text>
</comment>
<feature type="signal peptide" evidence="1">
    <location>
        <begin position="1"/>
        <end position="19"/>
    </location>
</feature>
<feature type="chain" id="PRO_5045480192" evidence="1">
    <location>
        <begin position="20"/>
        <end position="657"/>
    </location>
</feature>
<evidence type="ECO:0000256" key="1">
    <source>
        <dbReference type="SAM" id="SignalP"/>
    </source>
</evidence>
<reference evidence="3 4" key="1">
    <citation type="submission" date="2020-11" db="EMBL/GenBank/DDBJ databases">
        <title>genome sequence of strain KACC 18849.</title>
        <authorList>
            <person name="Gao J."/>
            <person name="Zhang X."/>
        </authorList>
    </citation>
    <scope>NUCLEOTIDE SEQUENCE [LARGE SCALE GENOMIC DNA]</scope>
    <source>
        <strain evidence="3 4">KACC 18849</strain>
    </source>
</reference>
<evidence type="ECO:0000259" key="2">
    <source>
        <dbReference type="Pfam" id="PF12969"/>
    </source>
</evidence>
<dbReference type="InterPro" id="IPR024618">
    <property type="entry name" value="DUF3857"/>
</dbReference>
<dbReference type="Gene3D" id="2.60.40.3140">
    <property type="match status" value="1"/>
</dbReference>
<sequence length="657" mass="71660">MFRITAFAASALVAAALWAGPLVGQAAAADAPLYAPPAKWVDIAPIPAVAPGPEAPIVQRLLDDNQSRLDRSGATYYNRRVSRIVKPEGLSAAGSFSLAWSPTHERVTLHTLAIHRGDQVIDLLQGGKDVLVIRRETNLERAALDGRLTASIQVKDLRVGDVIDWAYTIERSEPLLDNRVHDFERMGWAGKVGRYRVRLEWSRDTPVTWKASAGFPQPVVAKVGDVTRLSVDVTDIETPRRPAGAPIRFQRVGELQASTYADWAELSRRMAPLYAKAAELAPASPVRAEAARIAGQSQDPKVRAFAALQLVEDKIRYLALSMGDGGYQPAPADETWTRRFGDCKAKTVLLLALLRELGVEAEPTLVHASGGDGLDERVPAAAQFNHVIVRARIGGKSYWLDGVRSGDRGGLDRLRPPSFQWALPLRTAGADLEPIDLPPLAEASNETLFRLDVSGGLDKPAPVRFDLVMRDETARGFSRILEAAPRAEAETMLKEGVTKTRSWITLDTVQWARDDDGVLRVTMTGTATPEWRLNDDLGVREFRLDPPELQSAFPRREKGPNDDAPYALRYPFYSRSLVEVVLPAKGEGFSVKGGAGDDTATGARVTKSSRIVDGVARFEIVTRVEARELPLASVEAANAAIRKAAAETRIVRAPKGL</sequence>
<protein>
    <submittedName>
        <fullName evidence="3">DUF3857 domain-containing protein</fullName>
    </submittedName>
</protein>
<feature type="domain" description="DUF3857" evidence="2">
    <location>
        <begin position="74"/>
        <end position="237"/>
    </location>
</feature>
<accession>A0ABS0SXC4</accession>
<dbReference type="EMBL" id="JADWOX010000003">
    <property type="protein sequence ID" value="MBI1683353.1"/>
    <property type="molecule type" value="Genomic_DNA"/>
</dbReference>
<proteinExistence type="predicted"/>
<dbReference type="InterPro" id="IPR038765">
    <property type="entry name" value="Papain-like_cys_pep_sf"/>
</dbReference>
<keyword evidence="1" id="KW-0732">Signal</keyword>
<organism evidence="3 4">
    <name type="scientific">Caulobacter hibisci</name>
    <dbReference type="NCBI Taxonomy" id="2035993"/>
    <lineage>
        <taxon>Bacteria</taxon>
        <taxon>Pseudomonadati</taxon>
        <taxon>Pseudomonadota</taxon>
        <taxon>Alphaproteobacteria</taxon>
        <taxon>Caulobacterales</taxon>
        <taxon>Caulobacteraceae</taxon>
        <taxon>Caulobacter</taxon>
    </lineage>
</organism>
<evidence type="ECO:0000313" key="4">
    <source>
        <dbReference type="Proteomes" id="UP000639859"/>
    </source>
</evidence>
<dbReference type="RefSeq" id="WP_198575291.1">
    <property type="nucleotide sequence ID" value="NZ_JADWOX010000003.1"/>
</dbReference>
<dbReference type="SUPFAM" id="SSF54001">
    <property type="entry name" value="Cysteine proteinases"/>
    <property type="match status" value="1"/>
</dbReference>
<dbReference type="Proteomes" id="UP000639859">
    <property type="component" value="Unassembled WGS sequence"/>
</dbReference>